<feature type="binding site" evidence="3">
    <location>
        <position position="288"/>
    </location>
    <ligand>
        <name>phosphoenolpyruvate</name>
        <dbReference type="ChEBI" id="CHEBI:58702"/>
    </ligand>
</feature>
<keyword evidence="3" id="KW-0464">Manganese</keyword>
<dbReference type="AlphaFoldDB" id="A0A1H2WBB0"/>
<keyword evidence="4" id="KW-0057">Aromatic amino acid biosynthesis</keyword>
<dbReference type="EC" id="2.5.1.54" evidence="4"/>
<dbReference type="PANTHER" id="PTHR21337:SF0">
    <property type="entry name" value="PHOSPHO-2-DEHYDRO-3-DEOXYHEPTONATE ALDOLASE"/>
    <property type="match status" value="1"/>
</dbReference>
<keyword evidence="3" id="KW-0170">Cobalt</keyword>
<dbReference type="RefSeq" id="WP_091287720.1">
    <property type="nucleotide sequence ID" value="NZ_FNON01000001.1"/>
</dbReference>
<organism evidence="5 6">
    <name type="scientific">Amycolatopsis xylanica</name>
    <dbReference type="NCBI Taxonomy" id="589385"/>
    <lineage>
        <taxon>Bacteria</taxon>
        <taxon>Bacillati</taxon>
        <taxon>Actinomycetota</taxon>
        <taxon>Actinomycetes</taxon>
        <taxon>Pseudonocardiales</taxon>
        <taxon>Pseudonocardiaceae</taxon>
        <taxon>Amycolatopsis</taxon>
    </lineage>
</organism>
<evidence type="ECO:0000256" key="3">
    <source>
        <dbReference type="PIRSR" id="PIRSR602480-1"/>
    </source>
</evidence>
<dbReference type="Pfam" id="PF01474">
    <property type="entry name" value="DAHP_synth_2"/>
    <property type="match status" value="2"/>
</dbReference>
<dbReference type="OrthoDB" id="9766852at2"/>
<keyword evidence="6" id="KW-1185">Reference proteome</keyword>
<dbReference type="PANTHER" id="PTHR21337">
    <property type="entry name" value="PHOSPHO-2-DEHYDRO-3-DEOXYHEPTONATE ALDOLASE 1, 2"/>
    <property type="match status" value="1"/>
</dbReference>
<dbReference type="Proteomes" id="UP000199515">
    <property type="component" value="Unassembled WGS sequence"/>
</dbReference>
<dbReference type="UniPathway" id="UPA00053">
    <property type="reaction ID" value="UER00084"/>
</dbReference>
<evidence type="ECO:0000256" key="1">
    <source>
        <dbReference type="ARBA" id="ARBA00008911"/>
    </source>
</evidence>
<sequence length="415" mass="44588">MIQDLRARESTQWTPASWREFPAAQQPDWPDEDHVRRVGAELAALPPLVTAPEVYALRRALCRVAHAGGFVVQAGDCAETFAAPDFVGTAAKVRLLHDAAKRLHDELKVPVVPIGRIAGQYGKPRSSPTERVGDQVLPSFRGEIVNGREPTAAARTPDPARMRLAYQHSAEVFGILRELAAAGLALSGRWGSETPAVWTSHEALVLDYEEPMVRFDEETGAWLLTSTHLPWIGARTCEPDGAHVRFLAGVANPVGLKVGPGCTPGRLEELCARLDPDRQPGRLVLIARMGAGVVGERLPELVRAVAASGHPVVWMSDPMHGNTRAAGPLKTRRIGDVLAELAGFTAAVRGAGGWPGGLHLEATPEDVTECVGGRDPVVEADLPLRYRTACDPRLNGDQADEVVAAMAALCARRRP</sequence>
<dbReference type="GO" id="GO:0003849">
    <property type="term" value="F:3-deoxy-7-phosphoheptulonate synthase activity"/>
    <property type="evidence" value="ECO:0007669"/>
    <property type="project" value="UniProtKB-EC"/>
</dbReference>
<dbReference type="STRING" id="589385.SAMN05421504_1011474"/>
<name>A0A1H2WBB0_9PSEU</name>
<comment type="similarity">
    <text evidence="1 4">Belongs to the class-II DAHP synthase family.</text>
</comment>
<dbReference type="GO" id="GO:0009423">
    <property type="term" value="P:chorismate biosynthetic process"/>
    <property type="evidence" value="ECO:0007669"/>
    <property type="project" value="UniProtKB-UniPathway"/>
</dbReference>
<feature type="binding site" evidence="3">
    <location>
        <position position="257"/>
    </location>
    <ligand>
        <name>phosphoenolpyruvate</name>
        <dbReference type="ChEBI" id="CHEBI:58702"/>
    </ligand>
</feature>
<dbReference type="InterPro" id="IPR002480">
    <property type="entry name" value="DAHP_synth_2"/>
</dbReference>
<dbReference type="SUPFAM" id="SSF51569">
    <property type="entry name" value="Aldolase"/>
    <property type="match status" value="1"/>
</dbReference>
<comment type="cofactor">
    <cofactor evidence="3">
        <name>Mn(2+)</name>
        <dbReference type="ChEBI" id="CHEBI:29035"/>
    </cofactor>
    <cofactor evidence="3">
        <name>Co(2+)</name>
        <dbReference type="ChEBI" id="CHEBI:48828"/>
    </cofactor>
    <cofactor evidence="3">
        <name>Cd(2+)</name>
        <dbReference type="ChEBI" id="CHEBI:48775"/>
    </cofactor>
    <text evidence="3">Binds 1 divalent cation per subunit. The enzyme is active with manganese, cobalt or cadmium ions.</text>
</comment>
<evidence type="ECO:0000256" key="4">
    <source>
        <dbReference type="RuleBase" id="RU363071"/>
    </source>
</evidence>
<keyword evidence="2 4" id="KW-0808">Transferase</keyword>
<reference evidence="5 6" key="1">
    <citation type="submission" date="2016-10" db="EMBL/GenBank/DDBJ databases">
        <authorList>
            <person name="de Groot N.N."/>
        </authorList>
    </citation>
    <scope>NUCLEOTIDE SEQUENCE [LARGE SCALE GENOMIC DNA]</scope>
    <source>
        <strain evidence="5 6">CPCC 202699</strain>
    </source>
</reference>
<evidence type="ECO:0000256" key="2">
    <source>
        <dbReference type="ARBA" id="ARBA00022679"/>
    </source>
</evidence>
<dbReference type="GO" id="GO:0009073">
    <property type="term" value="P:aromatic amino acid family biosynthetic process"/>
    <property type="evidence" value="ECO:0007669"/>
    <property type="project" value="UniProtKB-KW"/>
</dbReference>
<feature type="binding site" evidence="3">
    <location>
        <position position="320"/>
    </location>
    <ligand>
        <name>Mn(2+)</name>
        <dbReference type="ChEBI" id="CHEBI:29035"/>
    </ligand>
</feature>
<feature type="binding site" evidence="3">
    <location>
        <position position="361"/>
    </location>
    <ligand>
        <name>Mn(2+)</name>
        <dbReference type="ChEBI" id="CHEBI:29035"/>
    </ligand>
</feature>
<comment type="pathway">
    <text evidence="4">Metabolic intermediate biosynthesis; chorismate biosynthesis; chorismate from D-erythrose 4-phosphate and phosphoenolpyruvate: step 1/7.</text>
</comment>
<feature type="binding site" evidence="3">
    <location>
        <position position="77"/>
    </location>
    <ligand>
        <name>Mn(2+)</name>
        <dbReference type="ChEBI" id="CHEBI:29035"/>
    </ligand>
</feature>
<keyword evidence="3" id="KW-0104">Cadmium</keyword>
<dbReference type="GO" id="GO:0008652">
    <property type="term" value="P:amino acid biosynthetic process"/>
    <property type="evidence" value="ECO:0007669"/>
    <property type="project" value="UniProtKB-KW"/>
</dbReference>
<evidence type="ECO:0000313" key="5">
    <source>
        <dbReference type="EMBL" id="SDW77564.1"/>
    </source>
</evidence>
<protein>
    <recommendedName>
        <fullName evidence="4">Phospho-2-dehydro-3-deoxyheptonate aldolase</fullName>
        <ecNumber evidence="4">2.5.1.54</ecNumber>
    </recommendedName>
</protein>
<dbReference type="InterPro" id="IPR013785">
    <property type="entry name" value="Aldolase_TIM"/>
</dbReference>
<dbReference type="EMBL" id="FNON01000001">
    <property type="protein sequence ID" value="SDW77564.1"/>
    <property type="molecule type" value="Genomic_DNA"/>
</dbReference>
<proteinExistence type="inferred from homology"/>
<comment type="catalytic activity">
    <reaction evidence="4">
        <text>D-erythrose 4-phosphate + phosphoenolpyruvate + H2O = 7-phospho-2-dehydro-3-deoxy-D-arabino-heptonate + phosphate</text>
        <dbReference type="Rhea" id="RHEA:14717"/>
        <dbReference type="ChEBI" id="CHEBI:15377"/>
        <dbReference type="ChEBI" id="CHEBI:16897"/>
        <dbReference type="ChEBI" id="CHEBI:43474"/>
        <dbReference type="ChEBI" id="CHEBI:58394"/>
        <dbReference type="ChEBI" id="CHEBI:58702"/>
        <dbReference type="EC" id="2.5.1.54"/>
    </reaction>
</comment>
<feature type="binding site" evidence="3">
    <location>
        <position position="116"/>
    </location>
    <ligand>
        <name>phosphoenolpyruvate</name>
        <dbReference type="ChEBI" id="CHEBI:58702"/>
    </ligand>
</feature>
<feature type="binding site" evidence="3">
    <location>
        <position position="391"/>
    </location>
    <ligand>
        <name>Mn(2+)</name>
        <dbReference type="ChEBI" id="CHEBI:29035"/>
    </ligand>
</feature>
<gene>
    <name evidence="5" type="ORF">SAMN05421504_1011474</name>
</gene>
<dbReference type="Gene3D" id="3.20.20.70">
    <property type="entry name" value="Aldolase class I"/>
    <property type="match status" value="1"/>
</dbReference>
<evidence type="ECO:0000313" key="6">
    <source>
        <dbReference type="Proteomes" id="UP000199515"/>
    </source>
</evidence>
<keyword evidence="4" id="KW-0028">Amino-acid biosynthesis</keyword>
<accession>A0A1H2WBB0</accession>